<dbReference type="AlphaFoldDB" id="A0A8X6PST3"/>
<gene>
    <name evidence="1" type="ORF">NPIL_74351</name>
</gene>
<keyword evidence="2" id="KW-1185">Reference proteome</keyword>
<dbReference type="EMBL" id="BMAW01023678">
    <property type="protein sequence ID" value="GFT83899.1"/>
    <property type="molecule type" value="Genomic_DNA"/>
</dbReference>
<evidence type="ECO:0000313" key="2">
    <source>
        <dbReference type="Proteomes" id="UP000887013"/>
    </source>
</evidence>
<evidence type="ECO:0000313" key="1">
    <source>
        <dbReference type="EMBL" id="GFT83899.1"/>
    </source>
</evidence>
<accession>A0A8X6PST3</accession>
<comment type="caution">
    <text evidence="1">The sequence shown here is derived from an EMBL/GenBank/DDBJ whole genome shotgun (WGS) entry which is preliminary data.</text>
</comment>
<protein>
    <submittedName>
        <fullName evidence="1">Uncharacterized protein</fullName>
    </submittedName>
</protein>
<name>A0A8X6PST3_NEPPI</name>
<dbReference type="OrthoDB" id="10590673at2759"/>
<sequence>MLFWGKESNAKLLGRGIGEVCVYGTLRQMEKRAPYRLVPRLEAVLDWQRIKKEVGGVRNLANGSVEGFNCIWREAYRRVVGDGVVGLRKWKLYKEDFFAFLMLVLKLRSLLHAFEYWKFLRNGWKDDIGIFLLIFRGFASY</sequence>
<dbReference type="Proteomes" id="UP000887013">
    <property type="component" value="Unassembled WGS sequence"/>
</dbReference>
<proteinExistence type="predicted"/>
<organism evidence="1 2">
    <name type="scientific">Nephila pilipes</name>
    <name type="common">Giant wood spider</name>
    <name type="synonym">Nephila maculata</name>
    <dbReference type="NCBI Taxonomy" id="299642"/>
    <lineage>
        <taxon>Eukaryota</taxon>
        <taxon>Metazoa</taxon>
        <taxon>Ecdysozoa</taxon>
        <taxon>Arthropoda</taxon>
        <taxon>Chelicerata</taxon>
        <taxon>Arachnida</taxon>
        <taxon>Araneae</taxon>
        <taxon>Araneomorphae</taxon>
        <taxon>Entelegynae</taxon>
        <taxon>Araneoidea</taxon>
        <taxon>Nephilidae</taxon>
        <taxon>Nephila</taxon>
    </lineage>
</organism>
<reference evidence="1" key="1">
    <citation type="submission" date="2020-08" db="EMBL/GenBank/DDBJ databases">
        <title>Multicomponent nature underlies the extraordinary mechanical properties of spider dragline silk.</title>
        <authorList>
            <person name="Kono N."/>
            <person name="Nakamura H."/>
            <person name="Mori M."/>
            <person name="Yoshida Y."/>
            <person name="Ohtoshi R."/>
            <person name="Malay A.D."/>
            <person name="Moran D.A.P."/>
            <person name="Tomita M."/>
            <person name="Numata K."/>
            <person name="Arakawa K."/>
        </authorList>
    </citation>
    <scope>NUCLEOTIDE SEQUENCE</scope>
</reference>